<proteinExistence type="predicted"/>
<dbReference type="PANTHER" id="PTHR14614">
    <property type="entry name" value="HEPATOCELLULAR CARCINOMA-ASSOCIATED ANTIGEN"/>
    <property type="match status" value="1"/>
</dbReference>
<gene>
    <name evidence="1" type="ORF">ACMD2_15655</name>
</gene>
<evidence type="ECO:0000313" key="2">
    <source>
        <dbReference type="Proteomes" id="UP000092600"/>
    </source>
</evidence>
<sequence length="358" mass="39700">MDIAAGTSEPMLMYLKLAFLAMEPPNFLISLARQCGGGSITPRVQSFILEHCMGNIVDQGTSYSHTYIRNILKKIIVDAESSSDVVVDGLYEEFGQYLTLNLEEGSQKENDRIYRQVSFLSSTIDDDVCSKPVNLVVRLVCSLNMLEGDTGCSLWPSSLFLSEFILSYPEIFSNKFNFEVGSGVGLVGIALNYVGASKVILSDGDMSTLTNMKANVELNCTNGSSNRVAECKYLPWESASEAELQQYRPDIVLGADVIYNPQCLPHLIRVLSILLKPQNREEVDNRISLHEAEGSPVSYIATVVRNLDTFNYFLKLASEANLLVLNISETAKPLNLLPYMLSYDQSNVRLLKISLICD</sequence>
<dbReference type="Proteomes" id="UP000092600">
    <property type="component" value="Unassembled WGS sequence"/>
</dbReference>
<dbReference type="PANTHER" id="PTHR14614:SF130">
    <property type="entry name" value="PROTEIN-LYSINE N-METHYLTRANSFERASE EEF2KMT"/>
    <property type="match status" value="1"/>
</dbReference>
<dbReference type="STRING" id="4615.A0A199UEY1"/>
<dbReference type="EMBL" id="LSRQ01008357">
    <property type="protein sequence ID" value="OAY63303.1"/>
    <property type="molecule type" value="Genomic_DNA"/>
</dbReference>
<dbReference type="Gene3D" id="3.40.50.150">
    <property type="entry name" value="Vaccinia Virus protein VP39"/>
    <property type="match status" value="1"/>
</dbReference>
<organism evidence="1 2">
    <name type="scientific">Ananas comosus</name>
    <name type="common">Pineapple</name>
    <name type="synonym">Ananas ananas</name>
    <dbReference type="NCBI Taxonomy" id="4615"/>
    <lineage>
        <taxon>Eukaryota</taxon>
        <taxon>Viridiplantae</taxon>
        <taxon>Streptophyta</taxon>
        <taxon>Embryophyta</taxon>
        <taxon>Tracheophyta</taxon>
        <taxon>Spermatophyta</taxon>
        <taxon>Magnoliopsida</taxon>
        <taxon>Liliopsida</taxon>
        <taxon>Poales</taxon>
        <taxon>Bromeliaceae</taxon>
        <taxon>Bromelioideae</taxon>
        <taxon>Ananas</taxon>
    </lineage>
</organism>
<dbReference type="FunFam" id="3.40.50.150:FF:000793">
    <property type="entry name" value="FACT complex subunit SPT16"/>
    <property type="match status" value="1"/>
</dbReference>
<accession>A0A199UEY1</accession>
<evidence type="ECO:0008006" key="3">
    <source>
        <dbReference type="Google" id="ProtNLM"/>
    </source>
</evidence>
<reference evidence="1 2" key="1">
    <citation type="journal article" date="2016" name="DNA Res.">
        <title>The draft genome of MD-2 pineapple using hybrid error correction of long reads.</title>
        <authorList>
            <person name="Redwan R.M."/>
            <person name="Saidin A."/>
            <person name="Kumar S.V."/>
        </authorList>
    </citation>
    <scope>NUCLEOTIDE SEQUENCE [LARGE SCALE GENOMIC DNA]</scope>
    <source>
        <strain evidence="2">cv. MD2</strain>
        <tissue evidence="1">Leaf</tissue>
    </source>
</reference>
<dbReference type="AlphaFoldDB" id="A0A199UEY1"/>
<dbReference type="SUPFAM" id="SSF53335">
    <property type="entry name" value="S-adenosyl-L-methionine-dependent methyltransferases"/>
    <property type="match status" value="1"/>
</dbReference>
<name>A0A199UEY1_ANACO</name>
<dbReference type="InterPro" id="IPR029063">
    <property type="entry name" value="SAM-dependent_MTases_sf"/>
</dbReference>
<dbReference type="Pfam" id="PF10294">
    <property type="entry name" value="Methyltransf_16"/>
    <property type="match status" value="1"/>
</dbReference>
<evidence type="ECO:0000313" key="1">
    <source>
        <dbReference type="EMBL" id="OAY63303.1"/>
    </source>
</evidence>
<dbReference type="InterPro" id="IPR019410">
    <property type="entry name" value="Methyltransf_16"/>
</dbReference>
<protein>
    <recommendedName>
        <fullName evidence="3">Protein-lysine N-methyltransferase EEF2KMT</fullName>
    </recommendedName>
</protein>
<comment type="caution">
    <text evidence="1">The sequence shown here is derived from an EMBL/GenBank/DDBJ whole genome shotgun (WGS) entry which is preliminary data.</text>
</comment>